<dbReference type="Proteomes" id="UP000016936">
    <property type="component" value="Unassembled WGS sequence"/>
</dbReference>
<dbReference type="OrthoDB" id="4159781at2759"/>
<keyword evidence="2" id="KW-1185">Reference proteome</keyword>
<evidence type="ECO:0000313" key="1">
    <source>
        <dbReference type="EMBL" id="EMD92286.1"/>
    </source>
</evidence>
<gene>
    <name evidence="1" type="ORF">COCHEDRAFT_1224138</name>
</gene>
<dbReference type="EMBL" id="KB445575">
    <property type="protein sequence ID" value="EMD92286.1"/>
    <property type="molecule type" value="Genomic_DNA"/>
</dbReference>
<reference evidence="2" key="2">
    <citation type="journal article" date="2013" name="PLoS Genet.">
        <title>Comparative genome structure, secondary metabolite, and effector coding capacity across Cochliobolus pathogens.</title>
        <authorList>
            <person name="Condon B.J."/>
            <person name="Leng Y."/>
            <person name="Wu D."/>
            <person name="Bushley K.E."/>
            <person name="Ohm R.A."/>
            <person name="Otillar R."/>
            <person name="Martin J."/>
            <person name="Schackwitz W."/>
            <person name="Grimwood J."/>
            <person name="MohdZainudin N."/>
            <person name="Xue C."/>
            <person name="Wang R."/>
            <person name="Manning V.A."/>
            <person name="Dhillon B."/>
            <person name="Tu Z.J."/>
            <person name="Steffenson B.J."/>
            <person name="Salamov A."/>
            <person name="Sun H."/>
            <person name="Lowry S."/>
            <person name="LaButti K."/>
            <person name="Han J."/>
            <person name="Copeland A."/>
            <person name="Lindquist E."/>
            <person name="Barry K."/>
            <person name="Schmutz J."/>
            <person name="Baker S.E."/>
            <person name="Ciuffetti L.M."/>
            <person name="Grigoriev I.V."/>
            <person name="Zhong S."/>
            <person name="Turgeon B.G."/>
        </authorList>
    </citation>
    <scope>NUCLEOTIDE SEQUENCE [LARGE SCALE GENOMIC DNA]</scope>
    <source>
        <strain evidence="2">C5 / ATCC 48332 / race O</strain>
    </source>
</reference>
<name>M2UF21_COCH5</name>
<evidence type="ECO:0008006" key="3">
    <source>
        <dbReference type="Google" id="ProtNLM"/>
    </source>
</evidence>
<organism evidence="1 2">
    <name type="scientific">Cochliobolus heterostrophus (strain C5 / ATCC 48332 / race O)</name>
    <name type="common">Southern corn leaf blight fungus</name>
    <name type="synonym">Bipolaris maydis</name>
    <dbReference type="NCBI Taxonomy" id="701091"/>
    <lineage>
        <taxon>Eukaryota</taxon>
        <taxon>Fungi</taxon>
        <taxon>Dikarya</taxon>
        <taxon>Ascomycota</taxon>
        <taxon>Pezizomycotina</taxon>
        <taxon>Dothideomycetes</taxon>
        <taxon>Pleosporomycetidae</taxon>
        <taxon>Pleosporales</taxon>
        <taxon>Pleosporineae</taxon>
        <taxon>Pleosporaceae</taxon>
        <taxon>Bipolaris</taxon>
    </lineage>
</organism>
<dbReference type="HOGENOM" id="CLU_036096_2_0_1"/>
<dbReference type="STRING" id="701091.M2UF21"/>
<reference evidence="1 2" key="1">
    <citation type="journal article" date="2012" name="PLoS Pathog.">
        <title>Diverse lifestyles and strategies of plant pathogenesis encoded in the genomes of eighteen Dothideomycetes fungi.</title>
        <authorList>
            <person name="Ohm R.A."/>
            <person name="Feau N."/>
            <person name="Henrissat B."/>
            <person name="Schoch C.L."/>
            <person name="Horwitz B.A."/>
            <person name="Barry K.W."/>
            <person name="Condon B.J."/>
            <person name="Copeland A.C."/>
            <person name="Dhillon B."/>
            <person name="Glaser F."/>
            <person name="Hesse C.N."/>
            <person name="Kosti I."/>
            <person name="LaButti K."/>
            <person name="Lindquist E.A."/>
            <person name="Lucas S."/>
            <person name="Salamov A.A."/>
            <person name="Bradshaw R.E."/>
            <person name="Ciuffetti L."/>
            <person name="Hamelin R.C."/>
            <person name="Kema G.H.J."/>
            <person name="Lawrence C."/>
            <person name="Scott J.A."/>
            <person name="Spatafora J.W."/>
            <person name="Turgeon B.G."/>
            <person name="de Wit P.J.G.M."/>
            <person name="Zhong S."/>
            <person name="Goodwin S.B."/>
            <person name="Grigoriev I.V."/>
        </authorList>
    </citation>
    <scope>NUCLEOTIDE SEQUENCE [LARGE SCALE GENOMIC DNA]</scope>
    <source>
        <strain evidence="2">C5 / ATCC 48332 / race O</strain>
    </source>
</reference>
<evidence type="ECO:0000313" key="2">
    <source>
        <dbReference type="Proteomes" id="UP000016936"/>
    </source>
</evidence>
<sequence>MTKHTQRALFTAMDRSTKPSFNFVNLQHPDDLKNEETQLRIRRLAMTEVGKARRKPKTKRARHEIVLEFRKPSEQSHTHVDRFGGGQLDPFGPYPVELDDSERALLANVLTTEDNNHPTVLRGSWYPVGLSYIPAFYNMLANSQNFLFEKRHGYFPSQDDAVALRHHHKALRHTTEMMKDPKMHQSDELIGSMVSFMIHQALLGNFPNDGWQKHADALARIVQLRGGYDSITTDFLRVTVSWGDLLGSFFQDRSPAVPMPSQWLTDSKSPPNSPRPANAVSLSWKQQLPMQLDWITIFDDVVQLIWLDRMFNEKQLMLAITSGSWMEPTIYRLLSIRPLHKGNSREHVMEEVCRLGTLLFLSPFWRALGQSPVRTSAISRNLLLVLFENMIEWSELKPFLIWAIYFAAIETKDLAERSQFVLMLGILMSGMQLQEWDGLMNIVKGVLWVEKIFAGTDDLIREEVMQIVNHHRSNNARSDSVPTGILEAFAADVEEEHY</sequence>
<dbReference type="PANTHER" id="PTHR37540">
    <property type="entry name" value="TRANSCRIPTION FACTOR (ACR-2), PUTATIVE-RELATED-RELATED"/>
    <property type="match status" value="1"/>
</dbReference>
<protein>
    <recommendedName>
        <fullName evidence="3">Transcription factor domain-containing protein</fullName>
    </recommendedName>
</protein>
<dbReference type="OMA" id="VMQIVNH"/>
<accession>M2UF21</accession>
<dbReference type="PANTHER" id="PTHR37540:SF5">
    <property type="entry name" value="TRANSCRIPTION FACTOR DOMAIN-CONTAINING PROTEIN"/>
    <property type="match status" value="1"/>
</dbReference>
<proteinExistence type="predicted"/>
<dbReference type="AlphaFoldDB" id="M2UF21"/>
<dbReference type="eggNOG" id="ENOG502S89D">
    <property type="taxonomic scope" value="Eukaryota"/>
</dbReference>